<comment type="caution">
    <text evidence="2">The sequence shown here is derived from an EMBL/GenBank/DDBJ whole genome shotgun (WGS) entry which is preliminary data.</text>
</comment>
<dbReference type="AlphaFoldDB" id="A0A9Q1G473"/>
<evidence type="ECO:0000313" key="2">
    <source>
        <dbReference type="EMBL" id="KAJ8375085.1"/>
    </source>
</evidence>
<keyword evidence="1" id="KW-0732">Signal</keyword>
<name>A0A9Q1G473_SYNKA</name>
<feature type="signal peptide" evidence="1">
    <location>
        <begin position="1"/>
        <end position="27"/>
    </location>
</feature>
<sequence length="73" mass="8199">MISYRPLFWRRMRISGLVLLWLARARAGADGGERGKWKSAPQSDAFYRRTSSPLLARAPLTASVQPIVLRLGT</sequence>
<dbReference type="Proteomes" id="UP001152622">
    <property type="component" value="Chromosome 2"/>
</dbReference>
<organism evidence="2 3">
    <name type="scientific">Synaphobranchus kaupii</name>
    <name type="common">Kaup's arrowtooth eel</name>
    <dbReference type="NCBI Taxonomy" id="118154"/>
    <lineage>
        <taxon>Eukaryota</taxon>
        <taxon>Metazoa</taxon>
        <taxon>Chordata</taxon>
        <taxon>Craniata</taxon>
        <taxon>Vertebrata</taxon>
        <taxon>Euteleostomi</taxon>
        <taxon>Actinopterygii</taxon>
        <taxon>Neopterygii</taxon>
        <taxon>Teleostei</taxon>
        <taxon>Anguilliformes</taxon>
        <taxon>Synaphobranchidae</taxon>
        <taxon>Synaphobranchus</taxon>
    </lineage>
</organism>
<evidence type="ECO:0000256" key="1">
    <source>
        <dbReference type="SAM" id="SignalP"/>
    </source>
</evidence>
<reference evidence="2" key="1">
    <citation type="journal article" date="2023" name="Science">
        <title>Genome structures resolve the early diversification of teleost fishes.</title>
        <authorList>
            <person name="Parey E."/>
            <person name="Louis A."/>
            <person name="Montfort J."/>
            <person name="Bouchez O."/>
            <person name="Roques C."/>
            <person name="Iampietro C."/>
            <person name="Lluch J."/>
            <person name="Castinel A."/>
            <person name="Donnadieu C."/>
            <person name="Desvignes T."/>
            <person name="Floi Bucao C."/>
            <person name="Jouanno E."/>
            <person name="Wen M."/>
            <person name="Mejri S."/>
            <person name="Dirks R."/>
            <person name="Jansen H."/>
            <person name="Henkel C."/>
            <person name="Chen W.J."/>
            <person name="Zahm M."/>
            <person name="Cabau C."/>
            <person name="Klopp C."/>
            <person name="Thompson A.W."/>
            <person name="Robinson-Rechavi M."/>
            <person name="Braasch I."/>
            <person name="Lecointre G."/>
            <person name="Bobe J."/>
            <person name="Postlethwait J.H."/>
            <person name="Berthelot C."/>
            <person name="Roest Crollius H."/>
            <person name="Guiguen Y."/>
        </authorList>
    </citation>
    <scope>NUCLEOTIDE SEQUENCE</scope>
    <source>
        <strain evidence="2">WJC10195</strain>
    </source>
</reference>
<accession>A0A9Q1G473</accession>
<keyword evidence="3" id="KW-1185">Reference proteome</keyword>
<gene>
    <name evidence="2" type="ORF">SKAU_G00056650</name>
</gene>
<feature type="chain" id="PRO_5040204261" description="Secreted protein" evidence="1">
    <location>
        <begin position="28"/>
        <end position="73"/>
    </location>
</feature>
<evidence type="ECO:0000313" key="3">
    <source>
        <dbReference type="Proteomes" id="UP001152622"/>
    </source>
</evidence>
<evidence type="ECO:0008006" key="4">
    <source>
        <dbReference type="Google" id="ProtNLM"/>
    </source>
</evidence>
<dbReference type="EMBL" id="JAINUF010000002">
    <property type="protein sequence ID" value="KAJ8375085.1"/>
    <property type="molecule type" value="Genomic_DNA"/>
</dbReference>
<protein>
    <recommendedName>
        <fullName evidence="4">Secreted protein</fullName>
    </recommendedName>
</protein>
<proteinExistence type="predicted"/>